<keyword evidence="2" id="KW-1185">Reference proteome</keyword>
<gene>
    <name evidence="1" type="ORF">EGW08_006462</name>
</gene>
<comment type="caution">
    <text evidence="1">The sequence shown here is derived from an EMBL/GenBank/DDBJ whole genome shotgun (WGS) entry which is preliminary data.</text>
</comment>
<sequence length="240" mass="27084">MERFDFTFYGLQNGQHTKTYNISTNDTRVVSIGRSEPMGTMFTKTEVKLSDARFQRPYYVEIVVDDIGYAPAPGQPRYGSTVVHRLTLEAAPPPKSKVVEAELDKAAANYSLIIDLREEETDLNVTFQLLHSEVSGLVNVTSQGQLYLLDADMMFTFTQPTLKVDVGRFNDGRKENEIAVLIDITNMQRLKRTLPCGMNPRSNARQFYVQPHKMRSGDTKTCASSDHNILTLAQTIHDTQ</sequence>
<dbReference type="AlphaFoldDB" id="A0A433TW53"/>
<dbReference type="EMBL" id="RQTK01000160">
    <property type="protein sequence ID" value="RUS85748.1"/>
    <property type="molecule type" value="Genomic_DNA"/>
</dbReference>
<organism evidence="1 2">
    <name type="scientific">Elysia chlorotica</name>
    <name type="common">Eastern emerald elysia</name>
    <name type="synonym">Sea slug</name>
    <dbReference type="NCBI Taxonomy" id="188477"/>
    <lineage>
        <taxon>Eukaryota</taxon>
        <taxon>Metazoa</taxon>
        <taxon>Spiralia</taxon>
        <taxon>Lophotrochozoa</taxon>
        <taxon>Mollusca</taxon>
        <taxon>Gastropoda</taxon>
        <taxon>Heterobranchia</taxon>
        <taxon>Euthyneura</taxon>
        <taxon>Panpulmonata</taxon>
        <taxon>Sacoglossa</taxon>
        <taxon>Placobranchoidea</taxon>
        <taxon>Plakobranchidae</taxon>
        <taxon>Elysia</taxon>
    </lineage>
</organism>
<protein>
    <submittedName>
        <fullName evidence="1">Uncharacterized protein</fullName>
    </submittedName>
</protein>
<name>A0A433TW53_ELYCH</name>
<evidence type="ECO:0000313" key="2">
    <source>
        <dbReference type="Proteomes" id="UP000271974"/>
    </source>
</evidence>
<evidence type="ECO:0000313" key="1">
    <source>
        <dbReference type="EMBL" id="RUS85748.1"/>
    </source>
</evidence>
<proteinExistence type="predicted"/>
<accession>A0A433TW53</accession>
<dbReference type="Proteomes" id="UP000271974">
    <property type="component" value="Unassembled WGS sequence"/>
</dbReference>
<reference evidence="1 2" key="1">
    <citation type="submission" date="2019-01" db="EMBL/GenBank/DDBJ databases">
        <title>A draft genome assembly of the solar-powered sea slug Elysia chlorotica.</title>
        <authorList>
            <person name="Cai H."/>
            <person name="Li Q."/>
            <person name="Fang X."/>
            <person name="Li J."/>
            <person name="Curtis N.E."/>
            <person name="Altenburger A."/>
            <person name="Shibata T."/>
            <person name="Feng M."/>
            <person name="Maeda T."/>
            <person name="Schwartz J.A."/>
            <person name="Shigenobu S."/>
            <person name="Lundholm N."/>
            <person name="Nishiyama T."/>
            <person name="Yang H."/>
            <person name="Hasebe M."/>
            <person name="Li S."/>
            <person name="Pierce S.K."/>
            <person name="Wang J."/>
        </authorList>
    </citation>
    <scope>NUCLEOTIDE SEQUENCE [LARGE SCALE GENOMIC DNA]</scope>
    <source>
        <strain evidence="1">EC2010</strain>
        <tissue evidence="1">Whole organism of an adult</tissue>
    </source>
</reference>